<proteinExistence type="predicted"/>
<accession>A0A450VB17</accession>
<evidence type="ECO:0000313" key="4">
    <source>
        <dbReference type="EMBL" id="VFK01967.1"/>
    </source>
</evidence>
<dbReference type="EMBL" id="CAADFG010000081">
    <property type="protein sequence ID" value="VFJ95024.1"/>
    <property type="molecule type" value="Genomic_DNA"/>
</dbReference>
<evidence type="ECO:0000313" key="2">
    <source>
        <dbReference type="EMBL" id="VFJ95024.1"/>
    </source>
</evidence>
<dbReference type="Pfam" id="PF12532">
    <property type="entry name" value="DUF3732"/>
    <property type="match status" value="1"/>
</dbReference>
<protein>
    <recommendedName>
        <fullName evidence="5">DUF3732 domain-containing protein</fullName>
    </recommendedName>
</protein>
<gene>
    <name evidence="2" type="ORF">BECKH772A_GA0070896_100813</name>
    <name evidence="3" type="ORF">BECKH772B_GA0070898_100813</name>
    <name evidence="4" type="ORF">BECKH772C_GA0070978_100783</name>
</gene>
<name>A0A450VB17_9GAMM</name>
<organism evidence="4">
    <name type="scientific">Candidatus Kentrum eta</name>
    <dbReference type="NCBI Taxonomy" id="2126337"/>
    <lineage>
        <taxon>Bacteria</taxon>
        <taxon>Pseudomonadati</taxon>
        <taxon>Pseudomonadota</taxon>
        <taxon>Gammaproteobacteria</taxon>
        <taxon>Candidatus Kentrum</taxon>
    </lineage>
</organism>
<dbReference type="InterPro" id="IPR022205">
    <property type="entry name" value="DUF3732"/>
</dbReference>
<evidence type="ECO:0000313" key="3">
    <source>
        <dbReference type="EMBL" id="VFJ95756.1"/>
    </source>
</evidence>
<sequence>MAKKKSSKTQAGEGKRSTNVPGSYRGFSLQATRFLYHLLTMKPDDIVSLEYFEDVGVEKPDGVKLAELRAWAVRAREYGLIDQPIATDANRDALITIMERVIEQEPDGTPSAEGIEEASKELVALGKEEFTVSTQLGKFRRRLAEMLKLQENATRFKDALSIQRDRLAVSKWLHGLKDESHSCPVCNHPLQTDGKVAELLASLEDIEATVRHAGQTPLPAAFDREMVRVKEEIALATESLKGIAARKKALEARSKEAEQISFRQSHIARFLGRVEKGLEMHQALGRDSALAGEVVELEQREKDLREKISEREITNRKRRALDKIALFAGRLLPGLDAEFANEPIELSIADLTVKIKRGKREDYLWEIGSGANWLAYHVAVSLALQQFFLKNPPSPVPSFLVYDQPSQVYFPRRLTTPDTDDEEPEPVLKDEDIEAVQKVFKTIADVVRQSSDLLQALVLDHAGPDIWRNIPDIHLVEEWRHGKKLVPQEWIS</sequence>
<evidence type="ECO:0008006" key="5">
    <source>
        <dbReference type="Google" id="ProtNLM"/>
    </source>
</evidence>
<dbReference type="EMBL" id="CAADFI010000081">
    <property type="protein sequence ID" value="VFJ95756.1"/>
    <property type="molecule type" value="Genomic_DNA"/>
</dbReference>
<evidence type="ECO:0000256" key="1">
    <source>
        <dbReference type="SAM" id="MobiDB-lite"/>
    </source>
</evidence>
<reference evidence="4" key="1">
    <citation type="submission" date="2019-02" db="EMBL/GenBank/DDBJ databases">
        <authorList>
            <person name="Gruber-Vodicka R. H."/>
            <person name="Seah K. B. B."/>
        </authorList>
    </citation>
    <scope>NUCLEOTIDE SEQUENCE</scope>
    <source>
        <strain evidence="4">BECK_SA2B12</strain>
        <strain evidence="2">BECK_SA2B15</strain>
        <strain evidence="3">BECK_SA2B20</strain>
    </source>
</reference>
<dbReference type="AlphaFoldDB" id="A0A450VB17"/>
<feature type="region of interest" description="Disordered" evidence="1">
    <location>
        <begin position="1"/>
        <end position="22"/>
    </location>
</feature>
<dbReference type="EMBL" id="CAADFJ010000078">
    <property type="protein sequence ID" value="VFK01967.1"/>
    <property type="molecule type" value="Genomic_DNA"/>
</dbReference>